<reference evidence="5" key="1">
    <citation type="submission" date="2010-07" db="EMBL/GenBank/DDBJ databases">
        <title>The genome sequence of Gaeumannomyces graminis var. tritici strain R3-111a-1.</title>
        <authorList>
            <consortium name="The Broad Institute Genome Sequencing Platform"/>
            <person name="Ma L.-J."/>
            <person name="Dead R."/>
            <person name="Young S."/>
            <person name="Zeng Q."/>
            <person name="Koehrsen M."/>
            <person name="Alvarado L."/>
            <person name="Berlin A."/>
            <person name="Chapman S.B."/>
            <person name="Chen Z."/>
            <person name="Freedman E."/>
            <person name="Gellesch M."/>
            <person name="Goldberg J."/>
            <person name="Griggs A."/>
            <person name="Gujja S."/>
            <person name="Heilman E.R."/>
            <person name="Heiman D."/>
            <person name="Hepburn T."/>
            <person name="Howarth C."/>
            <person name="Jen D."/>
            <person name="Larson L."/>
            <person name="Mehta T."/>
            <person name="Neiman D."/>
            <person name="Pearson M."/>
            <person name="Roberts A."/>
            <person name="Saif S."/>
            <person name="Shea T."/>
            <person name="Shenoy N."/>
            <person name="Sisk P."/>
            <person name="Stolte C."/>
            <person name="Sykes S."/>
            <person name="Walk T."/>
            <person name="White J."/>
            <person name="Yandava C."/>
            <person name="Haas B."/>
            <person name="Nusbaum C."/>
            <person name="Birren B."/>
        </authorList>
    </citation>
    <scope>NUCLEOTIDE SEQUENCE [LARGE SCALE GENOMIC DNA]</scope>
    <source>
        <strain evidence="5">R3-111a-1</strain>
    </source>
</reference>
<dbReference type="CDD" id="cd09615">
    <property type="entry name" value="Jacalin_EEP"/>
    <property type="match status" value="1"/>
</dbReference>
<dbReference type="SMART" id="SM00915">
    <property type="entry name" value="Jacalin"/>
    <property type="match status" value="1"/>
</dbReference>
<keyword evidence="3" id="KW-0540">Nuclease</keyword>
<dbReference type="InterPro" id="IPR038772">
    <property type="entry name" value="Sph/SMPD2-like"/>
</dbReference>
<feature type="domain" description="Jacalin-type lectin" evidence="2">
    <location>
        <begin position="314"/>
        <end position="444"/>
    </location>
</feature>
<dbReference type="SUPFAM" id="SSF56219">
    <property type="entry name" value="DNase I-like"/>
    <property type="match status" value="1"/>
</dbReference>
<dbReference type="GO" id="GO:0004519">
    <property type="term" value="F:endonuclease activity"/>
    <property type="evidence" value="ECO:0007669"/>
    <property type="project" value="UniProtKB-KW"/>
</dbReference>
<keyword evidence="3" id="KW-0378">Hydrolase</keyword>
<dbReference type="InterPro" id="IPR000300">
    <property type="entry name" value="IPPc"/>
</dbReference>
<dbReference type="PANTHER" id="PTHR16320:SF1">
    <property type="entry name" value="SPHINGOMYELINASE DDB_G0288017"/>
    <property type="match status" value="1"/>
</dbReference>
<dbReference type="RefSeq" id="XP_009221505.1">
    <property type="nucleotide sequence ID" value="XM_009223241.1"/>
</dbReference>
<dbReference type="STRING" id="644352.J3NVX6"/>
<dbReference type="EnsemblFungi" id="EJT75505">
    <property type="protein sequence ID" value="EJT75505"/>
    <property type="gene ID" value="GGTG_05438"/>
</dbReference>
<proteinExistence type="predicted"/>
<dbReference type="GeneID" id="20345896"/>
<dbReference type="VEuPathDB" id="FungiDB:GGTG_05438"/>
<dbReference type="Proteomes" id="UP000006039">
    <property type="component" value="Unassembled WGS sequence"/>
</dbReference>
<dbReference type="GO" id="GO:0004527">
    <property type="term" value="F:exonuclease activity"/>
    <property type="evidence" value="ECO:0007669"/>
    <property type="project" value="UniProtKB-KW"/>
</dbReference>
<dbReference type="InterPro" id="IPR036404">
    <property type="entry name" value="Jacalin-like_lectin_dom_sf"/>
</dbReference>
<dbReference type="Gene3D" id="3.60.10.10">
    <property type="entry name" value="Endonuclease/exonuclease/phosphatase"/>
    <property type="match status" value="1"/>
</dbReference>
<feature type="signal peptide" evidence="1">
    <location>
        <begin position="1"/>
        <end position="18"/>
    </location>
</feature>
<protein>
    <submittedName>
        <fullName evidence="3">Endonuclease/exonuclease/phosphatase</fullName>
    </submittedName>
</protein>
<evidence type="ECO:0000256" key="1">
    <source>
        <dbReference type="SAM" id="SignalP"/>
    </source>
</evidence>
<dbReference type="SUPFAM" id="SSF51101">
    <property type="entry name" value="Mannose-binding lectins"/>
    <property type="match status" value="1"/>
</dbReference>
<dbReference type="PANTHER" id="PTHR16320">
    <property type="entry name" value="SPHINGOMYELINASE FAMILY MEMBER"/>
    <property type="match status" value="1"/>
</dbReference>
<dbReference type="EMBL" id="GL385397">
    <property type="protein sequence ID" value="EJT75505.1"/>
    <property type="molecule type" value="Genomic_DNA"/>
</dbReference>
<dbReference type="Pfam" id="PF01419">
    <property type="entry name" value="Jacalin"/>
    <property type="match status" value="1"/>
</dbReference>
<dbReference type="InterPro" id="IPR001229">
    <property type="entry name" value="Jacalin-like_lectin_dom"/>
</dbReference>
<keyword evidence="5" id="KW-1185">Reference proteome</keyword>
<dbReference type="Gene3D" id="2.100.10.30">
    <property type="entry name" value="Jacalin-like lectin domain"/>
    <property type="match status" value="1"/>
</dbReference>
<sequence>MKFNAVLALSALTQTALAFNGEFSVLSMNVVGLPAILQGNDVPGDRSVNTRLIGQKFSELGLDIINVQEDFNYHAKLYEGNSHPHRTATTGGVPFGSGLNTMSNFPWADFQRVKWDVCSNASGADCLTPKGFTFMRVRIAGEGSAAVYADVYNLHTDAGTEPDDLKARTSNMRQVAAHIQKNSVGNPVIVFGDTNSRYSRVNDVGLRELIGSQNPSGPGLKDAWVELQRGGVTPTEESLCSNPSTTDSCETVDKIFFRGSPLLDLKATAWSYYSTRFLQPDGNILSDHNPVFARLAYSSAQRLQQSDFVGGPHGNWYSDVPALVLQPKPKTSRIVLRGNKRVDSVGVQLADGTTLRHGGGGGDERALDLAAGEFWTATTMCQAQRSGRTRVFYLKATTSKGRTVETGNREGDCFDYAAPAGWQVVGFAGSDGDEMDRIALVYARQ</sequence>
<gene>
    <name evidence="4" type="primary">20345896</name>
    <name evidence="3" type="ORF">GGTG_05438</name>
</gene>
<feature type="chain" id="PRO_5015094527" evidence="1">
    <location>
        <begin position="19"/>
        <end position="445"/>
    </location>
</feature>
<keyword evidence="3" id="KW-0269">Exonuclease</keyword>
<reference evidence="4" key="4">
    <citation type="journal article" date="2015" name="G3 (Bethesda)">
        <title>Genome sequences of three phytopathogenic species of the Magnaporthaceae family of fungi.</title>
        <authorList>
            <person name="Okagaki L.H."/>
            <person name="Nunes C.C."/>
            <person name="Sailsbery J."/>
            <person name="Clay B."/>
            <person name="Brown D."/>
            <person name="John T."/>
            <person name="Oh Y."/>
            <person name="Young N."/>
            <person name="Fitzgerald M."/>
            <person name="Haas B.J."/>
            <person name="Zeng Q."/>
            <person name="Young S."/>
            <person name="Adiconis X."/>
            <person name="Fan L."/>
            <person name="Levin J.Z."/>
            <person name="Mitchell T.K."/>
            <person name="Okubara P.A."/>
            <person name="Farman M.L."/>
            <person name="Kohn L.M."/>
            <person name="Birren B."/>
            <person name="Ma L.-J."/>
            <person name="Dean R.A."/>
        </authorList>
    </citation>
    <scope>NUCLEOTIDE SEQUENCE</scope>
    <source>
        <strain evidence="4">R3-111a-1</strain>
    </source>
</reference>
<organism evidence="3">
    <name type="scientific">Gaeumannomyces tritici (strain R3-111a-1)</name>
    <name type="common">Wheat and barley take-all root rot fungus</name>
    <name type="synonym">Gaeumannomyces graminis var. tritici</name>
    <dbReference type="NCBI Taxonomy" id="644352"/>
    <lineage>
        <taxon>Eukaryota</taxon>
        <taxon>Fungi</taxon>
        <taxon>Dikarya</taxon>
        <taxon>Ascomycota</taxon>
        <taxon>Pezizomycotina</taxon>
        <taxon>Sordariomycetes</taxon>
        <taxon>Sordariomycetidae</taxon>
        <taxon>Magnaporthales</taxon>
        <taxon>Magnaporthaceae</taxon>
        <taxon>Gaeumannomyces</taxon>
    </lineage>
</organism>
<dbReference type="GO" id="GO:0004767">
    <property type="term" value="F:sphingomyelin phosphodiesterase activity"/>
    <property type="evidence" value="ECO:0007669"/>
    <property type="project" value="InterPro"/>
</dbReference>
<reference evidence="3" key="2">
    <citation type="submission" date="2010-07" db="EMBL/GenBank/DDBJ databases">
        <authorList>
            <consortium name="The Broad Institute Genome Sequencing Platform"/>
            <consortium name="Broad Institute Genome Sequencing Center for Infectious Disease"/>
            <person name="Ma L.-J."/>
            <person name="Dead R."/>
            <person name="Young S."/>
            <person name="Zeng Q."/>
            <person name="Koehrsen M."/>
            <person name="Alvarado L."/>
            <person name="Berlin A."/>
            <person name="Chapman S.B."/>
            <person name="Chen Z."/>
            <person name="Freedman E."/>
            <person name="Gellesch M."/>
            <person name="Goldberg J."/>
            <person name="Griggs A."/>
            <person name="Gujja S."/>
            <person name="Heilman E.R."/>
            <person name="Heiman D."/>
            <person name="Hepburn T."/>
            <person name="Howarth C."/>
            <person name="Jen D."/>
            <person name="Larson L."/>
            <person name="Mehta T."/>
            <person name="Neiman D."/>
            <person name="Pearson M."/>
            <person name="Roberts A."/>
            <person name="Saif S."/>
            <person name="Shea T."/>
            <person name="Shenoy N."/>
            <person name="Sisk P."/>
            <person name="Stolte C."/>
            <person name="Sykes S."/>
            <person name="Walk T."/>
            <person name="White J."/>
            <person name="Yandava C."/>
            <person name="Haas B."/>
            <person name="Nusbaum C."/>
            <person name="Birren B."/>
        </authorList>
    </citation>
    <scope>NUCLEOTIDE SEQUENCE</scope>
    <source>
        <strain evidence="3">R3-111a-1</strain>
    </source>
</reference>
<dbReference type="eggNOG" id="ENOG502QPIS">
    <property type="taxonomic scope" value="Eukaryota"/>
</dbReference>
<reference evidence="4" key="5">
    <citation type="submission" date="2018-04" db="UniProtKB">
        <authorList>
            <consortium name="EnsemblFungi"/>
        </authorList>
    </citation>
    <scope>IDENTIFICATION</scope>
    <source>
        <strain evidence="4">R3-111a-1</strain>
    </source>
</reference>
<evidence type="ECO:0000313" key="4">
    <source>
        <dbReference type="EnsemblFungi" id="EJT75505"/>
    </source>
</evidence>
<reference evidence="3" key="3">
    <citation type="submission" date="2010-09" db="EMBL/GenBank/DDBJ databases">
        <title>Annotation of Gaeumannomyces graminis var. tritici R3-111a-1.</title>
        <authorList>
            <consortium name="The Broad Institute Genome Sequencing Platform"/>
            <person name="Ma L.-J."/>
            <person name="Dead R."/>
            <person name="Young S.K."/>
            <person name="Zeng Q."/>
            <person name="Gargeya S."/>
            <person name="Fitzgerald M."/>
            <person name="Haas B."/>
            <person name="Abouelleil A."/>
            <person name="Alvarado L."/>
            <person name="Arachchi H.M."/>
            <person name="Berlin A."/>
            <person name="Brown A."/>
            <person name="Chapman S.B."/>
            <person name="Chen Z."/>
            <person name="Dunbar C."/>
            <person name="Freedman E."/>
            <person name="Gearin G."/>
            <person name="Gellesch M."/>
            <person name="Goldberg J."/>
            <person name="Griggs A."/>
            <person name="Gujja S."/>
            <person name="Heiman D."/>
            <person name="Howarth C."/>
            <person name="Larson L."/>
            <person name="Lui A."/>
            <person name="MacDonald P.J.P."/>
            <person name="Mehta T."/>
            <person name="Montmayeur A."/>
            <person name="Murphy C."/>
            <person name="Neiman D."/>
            <person name="Pearson M."/>
            <person name="Priest M."/>
            <person name="Roberts A."/>
            <person name="Saif S."/>
            <person name="Shea T."/>
            <person name="Shenoy N."/>
            <person name="Sisk P."/>
            <person name="Stolte C."/>
            <person name="Sykes S."/>
            <person name="Yandava C."/>
            <person name="Wortman J."/>
            <person name="Nusbaum C."/>
            <person name="Birren B."/>
        </authorList>
    </citation>
    <scope>NUCLEOTIDE SEQUENCE</scope>
    <source>
        <strain evidence="3">R3-111a-1</strain>
    </source>
</reference>
<keyword evidence="3" id="KW-0255">Endonuclease</keyword>
<dbReference type="HOGENOM" id="CLU_032141_0_0_1"/>
<dbReference type="InterPro" id="IPR036691">
    <property type="entry name" value="Endo/exonu/phosph_ase_sf"/>
</dbReference>
<dbReference type="OrthoDB" id="40902at2759"/>
<evidence type="ECO:0000259" key="2">
    <source>
        <dbReference type="SMART" id="SM00915"/>
    </source>
</evidence>
<dbReference type="Pfam" id="PF22669">
    <property type="entry name" value="Exo_endo_phos2"/>
    <property type="match status" value="1"/>
</dbReference>
<dbReference type="GO" id="GO:0016791">
    <property type="term" value="F:phosphatase activity"/>
    <property type="evidence" value="ECO:0007669"/>
    <property type="project" value="InterPro"/>
</dbReference>
<dbReference type="AlphaFoldDB" id="J3NVX6"/>
<dbReference type="GO" id="GO:0046856">
    <property type="term" value="P:phosphatidylinositol dephosphorylation"/>
    <property type="evidence" value="ECO:0007669"/>
    <property type="project" value="InterPro"/>
</dbReference>
<name>J3NVX6_GAET3</name>
<keyword evidence="1" id="KW-0732">Signal</keyword>
<evidence type="ECO:0000313" key="5">
    <source>
        <dbReference type="Proteomes" id="UP000006039"/>
    </source>
</evidence>
<dbReference type="GO" id="GO:0005737">
    <property type="term" value="C:cytoplasm"/>
    <property type="evidence" value="ECO:0007669"/>
    <property type="project" value="TreeGrafter"/>
</dbReference>
<evidence type="ECO:0000313" key="3">
    <source>
        <dbReference type="EMBL" id="EJT75505.1"/>
    </source>
</evidence>
<accession>J3NVX6</accession>